<proteinExistence type="predicted"/>
<dbReference type="PANTHER" id="PTHR43798:SF33">
    <property type="entry name" value="HYDROLASE, PUTATIVE (AFU_ORTHOLOGUE AFUA_2G14860)-RELATED"/>
    <property type="match status" value="1"/>
</dbReference>
<reference evidence="2" key="1">
    <citation type="submission" date="2018-05" db="EMBL/GenBank/DDBJ databases">
        <authorList>
            <person name="Lanie J.A."/>
            <person name="Ng W.-L."/>
            <person name="Kazmierczak K.M."/>
            <person name="Andrzejewski T.M."/>
            <person name="Davidsen T.M."/>
            <person name="Wayne K.J."/>
            <person name="Tettelin H."/>
            <person name="Glass J.I."/>
            <person name="Rusch D."/>
            <person name="Podicherti R."/>
            <person name="Tsui H.-C.T."/>
            <person name="Winkler M.E."/>
        </authorList>
    </citation>
    <scope>NUCLEOTIDE SEQUENCE</scope>
</reference>
<dbReference type="EMBL" id="UINC01181027">
    <property type="protein sequence ID" value="SVD90512.1"/>
    <property type="molecule type" value="Genomic_DNA"/>
</dbReference>
<accession>A0A382Z4U3</accession>
<evidence type="ECO:0000313" key="2">
    <source>
        <dbReference type="EMBL" id="SVD90512.1"/>
    </source>
</evidence>
<dbReference type="InterPro" id="IPR029058">
    <property type="entry name" value="AB_hydrolase_fold"/>
</dbReference>
<feature type="domain" description="AB hydrolase-1" evidence="1">
    <location>
        <begin position="31"/>
        <end position="145"/>
    </location>
</feature>
<dbReference type="Pfam" id="PF00561">
    <property type="entry name" value="Abhydrolase_1"/>
    <property type="match status" value="1"/>
</dbReference>
<dbReference type="InterPro" id="IPR000073">
    <property type="entry name" value="AB_hydrolase_1"/>
</dbReference>
<gene>
    <name evidence="2" type="ORF">METZ01_LOCUS443366</name>
</gene>
<dbReference type="PANTHER" id="PTHR43798">
    <property type="entry name" value="MONOACYLGLYCEROL LIPASE"/>
    <property type="match status" value="1"/>
</dbReference>
<sequence length="241" mass="27446">MYQSIENLSIQRHFVNLGSRQVHYRMSGSGPVLILLHQSPTSSAEMASVIEDLSDEFTVIAPDTPGFGLSDFVDGIEPDISQYAEALKEFLDALEINKACFYGFHTGAIIATEFARLYPELCNAVVVNGLVVLEPEEEADILKHYTKWFEPTPEGSQMSWIWSRIRDQQIFFPWFKKELGNRLSMDPSNPELLQPYILDLLRCNEASQTAYQAAFLYPSRERIRELVVPTFLINYKSDPIA</sequence>
<dbReference type="GO" id="GO:0016020">
    <property type="term" value="C:membrane"/>
    <property type="evidence" value="ECO:0007669"/>
    <property type="project" value="TreeGrafter"/>
</dbReference>
<feature type="non-terminal residue" evidence="2">
    <location>
        <position position="241"/>
    </location>
</feature>
<dbReference type="SUPFAM" id="SSF53474">
    <property type="entry name" value="alpha/beta-Hydrolases"/>
    <property type="match status" value="1"/>
</dbReference>
<organism evidence="2">
    <name type="scientific">marine metagenome</name>
    <dbReference type="NCBI Taxonomy" id="408172"/>
    <lineage>
        <taxon>unclassified sequences</taxon>
        <taxon>metagenomes</taxon>
        <taxon>ecological metagenomes</taxon>
    </lineage>
</organism>
<dbReference type="InterPro" id="IPR050266">
    <property type="entry name" value="AB_hydrolase_sf"/>
</dbReference>
<evidence type="ECO:0000259" key="1">
    <source>
        <dbReference type="Pfam" id="PF00561"/>
    </source>
</evidence>
<dbReference type="Gene3D" id="3.40.50.1820">
    <property type="entry name" value="alpha/beta hydrolase"/>
    <property type="match status" value="1"/>
</dbReference>
<dbReference type="AlphaFoldDB" id="A0A382Z4U3"/>
<protein>
    <recommendedName>
        <fullName evidence="1">AB hydrolase-1 domain-containing protein</fullName>
    </recommendedName>
</protein>
<name>A0A382Z4U3_9ZZZZ</name>